<proteinExistence type="predicted"/>
<dbReference type="InterPro" id="IPR000086">
    <property type="entry name" value="NUDIX_hydrolase_dom"/>
</dbReference>
<evidence type="ECO:0000313" key="3">
    <source>
        <dbReference type="Proteomes" id="UP000182344"/>
    </source>
</evidence>
<dbReference type="Proteomes" id="UP000182344">
    <property type="component" value="Unassembled WGS sequence"/>
</dbReference>
<name>A0A1J5HY97_9BACT</name>
<dbReference type="InterPro" id="IPR015797">
    <property type="entry name" value="NUDIX_hydrolase-like_dom_sf"/>
</dbReference>
<dbReference type="PANTHER" id="PTHR43736">
    <property type="entry name" value="ADP-RIBOSE PYROPHOSPHATASE"/>
    <property type="match status" value="1"/>
</dbReference>
<dbReference type="SUPFAM" id="SSF55811">
    <property type="entry name" value="Nudix"/>
    <property type="match status" value="1"/>
</dbReference>
<dbReference type="EMBL" id="MNZO01000041">
    <property type="protein sequence ID" value="OIP86786.1"/>
    <property type="molecule type" value="Genomic_DNA"/>
</dbReference>
<feature type="domain" description="Nudix hydrolase" evidence="1">
    <location>
        <begin position="8"/>
        <end position="143"/>
    </location>
</feature>
<dbReference type="Gene3D" id="1.10.10.10">
    <property type="entry name" value="Winged helix-like DNA-binding domain superfamily/Winged helix DNA-binding domain"/>
    <property type="match status" value="1"/>
</dbReference>
<protein>
    <recommendedName>
        <fullName evidence="1">Nudix hydrolase domain-containing protein</fullName>
    </recommendedName>
</protein>
<dbReference type="Pfam" id="PF00293">
    <property type="entry name" value="NUDIX"/>
    <property type="match status" value="1"/>
</dbReference>
<sequence>MENGIPDKIVVAVDTIILAMGQSGLEVMLVKLKNKPYENCWALPGSVVGVFESLEETAKRILVKRVGDSRLHLEQLYCFGNPNRDARGRSISVAYFVLLSNKEKVNSHLTEQYLDMKWFNVNNLPEMAFDHREIVKVAMEKLAYKLDEIEIIRPLLPTKFTLSELQRVYEILSGKKIDKRNFIKKVKNDEMVVPTMEMKTGEAYRPAKLFRFK</sequence>
<comment type="caution">
    <text evidence="2">The sequence shown here is derived from an EMBL/GenBank/DDBJ whole genome shotgun (WGS) entry which is preliminary data.</text>
</comment>
<dbReference type="PANTHER" id="PTHR43736:SF4">
    <property type="entry name" value="SLR1690 PROTEIN"/>
    <property type="match status" value="1"/>
</dbReference>
<dbReference type="InterPro" id="IPR036388">
    <property type="entry name" value="WH-like_DNA-bd_sf"/>
</dbReference>
<dbReference type="InterPro" id="IPR036390">
    <property type="entry name" value="WH_DNA-bd_sf"/>
</dbReference>
<dbReference type="Pfam" id="PF21906">
    <property type="entry name" value="WHD_NrtR"/>
    <property type="match status" value="1"/>
</dbReference>
<gene>
    <name evidence="2" type="ORF">AUK05_02800</name>
</gene>
<dbReference type="STRING" id="1805376.AUK05_02800"/>
<evidence type="ECO:0000259" key="1">
    <source>
        <dbReference type="PROSITE" id="PS51462"/>
    </source>
</evidence>
<evidence type="ECO:0000313" key="2">
    <source>
        <dbReference type="EMBL" id="OIP86786.1"/>
    </source>
</evidence>
<dbReference type="AlphaFoldDB" id="A0A1J5HY97"/>
<dbReference type="Gene3D" id="3.90.79.10">
    <property type="entry name" value="Nucleoside Triphosphate Pyrophosphohydrolase"/>
    <property type="match status" value="1"/>
</dbReference>
<dbReference type="SUPFAM" id="SSF46785">
    <property type="entry name" value="Winged helix' DNA-binding domain"/>
    <property type="match status" value="1"/>
</dbReference>
<organism evidence="2 3">
    <name type="scientific">Candidatus Shapirobacteria bacterium CG2_30_35_20</name>
    <dbReference type="NCBI Taxonomy" id="1805376"/>
    <lineage>
        <taxon>Bacteria</taxon>
        <taxon>Candidatus Shapironibacteriota</taxon>
    </lineage>
</organism>
<dbReference type="PROSITE" id="PS51462">
    <property type="entry name" value="NUDIX"/>
    <property type="match status" value="1"/>
</dbReference>
<reference evidence="2 3" key="1">
    <citation type="journal article" date="2016" name="Environ. Microbiol.">
        <title>Genomic resolution of a cold subsurface aquifer community provides metabolic insights for novel microbes adapted to high CO concentrations.</title>
        <authorList>
            <person name="Probst A.J."/>
            <person name="Castelle C.J."/>
            <person name="Singh A."/>
            <person name="Brown C.T."/>
            <person name="Anantharaman K."/>
            <person name="Sharon I."/>
            <person name="Hug L.A."/>
            <person name="Burstein D."/>
            <person name="Emerson J.B."/>
            <person name="Thomas B.C."/>
            <person name="Banfield J.F."/>
        </authorList>
    </citation>
    <scope>NUCLEOTIDE SEQUENCE [LARGE SCALE GENOMIC DNA]</scope>
    <source>
        <strain evidence="2">CG2_30_35_20</strain>
    </source>
</reference>
<accession>A0A1J5HY97</accession>
<dbReference type="InterPro" id="IPR054105">
    <property type="entry name" value="WHD_NrtR"/>
</dbReference>
<dbReference type="CDD" id="cd18873">
    <property type="entry name" value="NUDIX_NadM_like"/>
    <property type="match status" value="1"/>
</dbReference>